<sequence>MLSGKNSWVPVKRDFGTQVRLLPSAAISINEPPLALLLRRDPRTNEILFWRLFYGYFLRRKEMKKLFFIANHPAPKELEAEYEVVALSDEQKRIWASIPKTEISTHIAGILKVARDFDAVVVVGEPRACHIVVSAVGKDRCFSTYSIRQSVDEPQPDGSVIKKAVFKFDGLVRYE</sequence>
<evidence type="ECO:0000313" key="1">
    <source>
        <dbReference type="EMBL" id="EEV18442.1"/>
    </source>
</evidence>
<comment type="caution">
    <text evidence="1">The sequence shown here is derived from an EMBL/GenBank/DDBJ whole genome shotgun (WGS) entry which is preliminary data.</text>
</comment>
<evidence type="ECO:0000313" key="2">
    <source>
        <dbReference type="Proteomes" id="UP000005709"/>
    </source>
</evidence>
<dbReference type="STRING" id="824.CGRAC_0235"/>
<reference evidence="1 2" key="1">
    <citation type="submission" date="2009-07" db="EMBL/GenBank/DDBJ databases">
        <authorList>
            <person name="Madupu R."/>
            <person name="Sebastian Y."/>
            <person name="Durkin A.S."/>
            <person name="Torralba M."/>
            <person name="Methe B."/>
            <person name="Sutton G.G."/>
            <person name="Strausberg R.L."/>
            <person name="Nelson K.E."/>
        </authorList>
    </citation>
    <scope>NUCLEOTIDE SEQUENCE [LARGE SCALE GENOMIC DNA]</scope>
    <source>
        <strain evidence="1 2">RM3268</strain>
    </source>
</reference>
<dbReference type="AlphaFoldDB" id="C8PFH6"/>
<dbReference type="Proteomes" id="UP000005709">
    <property type="component" value="Unassembled WGS sequence"/>
</dbReference>
<proteinExistence type="predicted"/>
<name>C8PFH6_9BACT</name>
<protein>
    <submittedName>
        <fullName evidence="1">Uncharacterized protein</fullName>
    </submittedName>
</protein>
<gene>
    <name evidence="1" type="ORF">CAMGR0001_2134</name>
</gene>
<organism evidence="1 2">
    <name type="scientific">Campylobacter gracilis RM3268</name>
    <dbReference type="NCBI Taxonomy" id="553220"/>
    <lineage>
        <taxon>Bacteria</taxon>
        <taxon>Pseudomonadati</taxon>
        <taxon>Campylobacterota</taxon>
        <taxon>Epsilonproteobacteria</taxon>
        <taxon>Campylobacterales</taxon>
        <taxon>Campylobacteraceae</taxon>
        <taxon>Campylobacter</taxon>
    </lineage>
</organism>
<accession>C8PFH6</accession>
<keyword evidence="2" id="KW-1185">Reference proteome</keyword>
<dbReference type="EMBL" id="ACYG01000014">
    <property type="protein sequence ID" value="EEV18442.1"/>
    <property type="molecule type" value="Genomic_DNA"/>
</dbReference>